<accession>A0A1E3A1B9</accession>
<evidence type="ECO:0000256" key="3">
    <source>
        <dbReference type="ARBA" id="ARBA00007353"/>
    </source>
</evidence>
<evidence type="ECO:0000256" key="2">
    <source>
        <dbReference type="ARBA" id="ARBA00003215"/>
    </source>
</evidence>
<dbReference type="InterPro" id="IPR038371">
    <property type="entry name" value="Cu_polyphenol_OxRdtase_sf"/>
</dbReference>
<evidence type="ECO:0000256" key="4">
    <source>
        <dbReference type="ARBA" id="ARBA00022679"/>
    </source>
</evidence>
<dbReference type="NCBIfam" id="TIGR00726">
    <property type="entry name" value="peptidoglycan editing factor PgeF"/>
    <property type="match status" value="1"/>
</dbReference>
<dbReference type="GO" id="GO:0017061">
    <property type="term" value="F:S-methyl-5-thioadenosine phosphorylase activity"/>
    <property type="evidence" value="ECO:0007669"/>
    <property type="project" value="UniProtKB-EC"/>
</dbReference>
<sequence length="294" mass="32433">MDNVTVIKRKDASRPVMRQTVIKGAEYLSFPAIEETGVVRHLMSTRLGGVSEGDLWSMNVSFSRGDKTENVNENYRRIAAALGCTPEDFVFSDQTHTTNIRHVTEADKGKGLLRPRDYADVDGMITDEPGIVLSTFYADCVPLLFVDPIKRAVGLSHSGWKGTAGGMGRKTVEAMEKAFGSRPEDILVGIGPSICQDCYEVSEDVAEAFRNLLSGEEMKKVKTMTEEQILKDKRNGKYQLDLWKANEAVCLSAGIRPEHISVTDICTCCNPGYLFSHRASNGKRGNLGMFVVLN</sequence>
<evidence type="ECO:0000256" key="9">
    <source>
        <dbReference type="ARBA" id="ARBA00048968"/>
    </source>
</evidence>
<evidence type="ECO:0000256" key="7">
    <source>
        <dbReference type="ARBA" id="ARBA00022833"/>
    </source>
</evidence>
<evidence type="ECO:0000256" key="11">
    <source>
        <dbReference type="RuleBase" id="RU361274"/>
    </source>
</evidence>
<comment type="similarity">
    <text evidence="3 11">Belongs to the purine nucleoside phosphorylase YfiH/LACC1 family.</text>
</comment>
<dbReference type="PANTHER" id="PTHR30616">
    <property type="entry name" value="UNCHARACTERIZED PROTEIN YFIH"/>
    <property type="match status" value="1"/>
</dbReference>
<protein>
    <recommendedName>
        <fullName evidence="11">Purine nucleoside phosphorylase</fullName>
    </recommendedName>
</protein>
<comment type="catalytic activity">
    <reaction evidence="10">
        <text>S-methyl-5'-thioadenosine + phosphate = 5-(methylsulfanyl)-alpha-D-ribose 1-phosphate + adenine</text>
        <dbReference type="Rhea" id="RHEA:11852"/>
        <dbReference type="ChEBI" id="CHEBI:16708"/>
        <dbReference type="ChEBI" id="CHEBI:17509"/>
        <dbReference type="ChEBI" id="CHEBI:43474"/>
        <dbReference type="ChEBI" id="CHEBI:58533"/>
        <dbReference type="EC" id="2.4.2.28"/>
    </reaction>
    <physiologicalReaction direction="left-to-right" evidence="10">
        <dbReference type="Rhea" id="RHEA:11853"/>
    </physiologicalReaction>
</comment>
<keyword evidence="5" id="KW-0479">Metal-binding</keyword>
<dbReference type="SUPFAM" id="SSF64438">
    <property type="entry name" value="CNF1/YfiH-like putative cysteine hydrolases"/>
    <property type="match status" value="1"/>
</dbReference>
<comment type="function">
    <text evidence="2">Purine nucleoside enzyme that catalyzes the phosphorolysis of adenosine and inosine nucleosides, yielding D-ribose 1-phosphate and the respective free bases, adenine and hypoxanthine. Also catalyzes the phosphorolysis of S-methyl-5'-thioadenosine into adenine and S-methyl-5-thio-alpha-D-ribose 1-phosphate. Also has adenosine deaminase activity.</text>
</comment>
<evidence type="ECO:0000256" key="1">
    <source>
        <dbReference type="ARBA" id="ARBA00000553"/>
    </source>
</evidence>
<comment type="catalytic activity">
    <reaction evidence="8">
        <text>adenosine + H2O + H(+) = inosine + NH4(+)</text>
        <dbReference type="Rhea" id="RHEA:24408"/>
        <dbReference type="ChEBI" id="CHEBI:15377"/>
        <dbReference type="ChEBI" id="CHEBI:15378"/>
        <dbReference type="ChEBI" id="CHEBI:16335"/>
        <dbReference type="ChEBI" id="CHEBI:17596"/>
        <dbReference type="ChEBI" id="CHEBI:28938"/>
        <dbReference type="EC" id="3.5.4.4"/>
    </reaction>
    <physiologicalReaction direction="left-to-right" evidence="8">
        <dbReference type="Rhea" id="RHEA:24409"/>
    </physiologicalReaction>
</comment>
<dbReference type="GO" id="GO:0005507">
    <property type="term" value="F:copper ion binding"/>
    <property type="evidence" value="ECO:0007669"/>
    <property type="project" value="TreeGrafter"/>
</dbReference>
<reference evidence="12 13" key="1">
    <citation type="submission" date="2016-07" db="EMBL/GenBank/DDBJ databases">
        <title>Characterization of isolates of Eisenbergiella tayi derived from blood cultures, using whole genome sequencing.</title>
        <authorList>
            <person name="Burdz T."/>
            <person name="Wiebe D."/>
            <person name="Huynh C."/>
            <person name="Bernard K."/>
        </authorList>
    </citation>
    <scope>NUCLEOTIDE SEQUENCE [LARGE SCALE GENOMIC DNA]</scope>
    <source>
        <strain evidence="12 13">NML 120489</strain>
    </source>
</reference>
<evidence type="ECO:0000256" key="5">
    <source>
        <dbReference type="ARBA" id="ARBA00022723"/>
    </source>
</evidence>
<dbReference type="RefSeq" id="WP_069159533.1">
    <property type="nucleotide sequence ID" value="NZ_DBFYTC010000109.1"/>
</dbReference>
<keyword evidence="7" id="KW-0862">Zinc</keyword>
<dbReference type="CDD" id="cd16833">
    <property type="entry name" value="YfiH"/>
    <property type="match status" value="1"/>
</dbReference>
<dbReference type="PATRIC" id="fig|1432052.3.peg.7002"/>
<evidence type="ECO:0000256" key="8">
    <source>
        <dbReference type="ARBA" id="ARBA00047989"/>
    </source>
</evidence>
<comment type="catalytic activity">
    <reaction evidence="1">
        <text>inosine + phosphate = alpha-D-ribose 1-phosphate + hypoxanthine</text>
        <dbReference type="Rhea" id="RHEA:27646"/>
        <dbReference type="ChEBI" id="CHEBI:17368"/>
        <dbReference type="ChEBI" id="CHEBI:17596"/>
        <dbReference type="ChEBI" id="CHEBI:43474"/>
        <dbReference type="ChEBI" id="CHEBI:57720"/>
        <dbReference type="EC" id="2.4.2.1"/>
    </reaction>
    <physiologicalReaction direction="left-to-right" evidence="1">
        <dbReference type="Rhea" id="RHEA:27647"/>
    </physiologicalReaction>
</comment>
<name>A0A1E3A1B9_9FIRM</name>
<dbReference type="Proteomes" id="UP000095003">
    <property type="component" value="Unassembled WGS sequence"/>
</dbReference>
<dbReference type="GeneID" id="93304289"/>
<dbReference type="GO" id="GO:0016787">
    <property type="term" value="F:hydrolase activity"/>
    <property type="evidence" value="ECO:0007669"/>
    <property type="project" value="UniProtKB-KW"/>
</dbReference>
<evidence type="ECO:0000313" key="12">
    <source>
        <dbReference type="EMBL" id="ODM02201.1"/>
    </source>
</evidence>
<comment type="caution">
    <text evidence="12">The sequence shown here is derived from an EMBL/GenBank/DDBJ whole genome shotgun (WGS) entry which is preliminary data.</text>
</comment>
<evidence type="ECO:0000256" key="6">
    <source>
        <dbReference type="ARBA" id="ARBA00022801"/>
    </source>
</evidence>
<dbReference type="InterPro" id="IPR003730">
    <property type="entry name" value="Cu_polyphenol_OxRdtase"/>
</dbReference>
<keyword evidence="6" id="KW-0378">Hydrolase</keyword>
<dbReference type="Gene3D" id="3.60.140.10">
    <property type="entry name" value="CNF1/YfiH-like putative cysteine hydrolases"/>
    <property type="match status" value="1"/>
</dbReference>
<dbReference type="AlphaFoldDB" id="A0A1E3A1B9"/>
<dbReference type="Pfam" id="PF02578">
    <property type="entry name" value="Cu-oxidase_4"/>
    <property type="match status" value="1"/>
</dbReference>
<evidence type="ECO:0000256" key="10">
    <source>
        <dbReference type="ARBA" id="ARBA00049893"/>
    </source>
</evidence>
<organism evidence="12 13">
    <name type="scientific">Eisenbergiella tayi</name>
    <dbReference type="NCBI Taxonomy" id="1432052"/>
    <lineage>
        <taxon>Bacteria</taxon>
        <taxon>Bacillati</taxon>
        <taxon>Bacillota</taxon>
        <taxon>Clostridia</taxon>
        <taxon>Lachnospirales</taxon>
        <taxon>Lachnospiraceae</taxon>
        <taxon>Eisenbergiella</taxon>
    </lineage>
</organism>
<dbReference type="PANTHER" id="PTHR30616:SF2">
    <property type="entry name" value="PURINE NUCLEOSIDE PHOSPHORYLASE LACC1"/>
    <property type="match status" value="1"/>
</dbReference>
<comment type="catalytic activity">
    <reaction evidence="9">
        <text>adenosine + phosphate = alpha-D-ribose 1-phosphate + adenine</text>
        <dbReference type="Rhea" id="RHEA:27642"/>
        <dbReference type="ChEBI" id="CHEBI:16335"/>
        <dbReference type="ChEBI" id="CHEBI:16708"/>
        <dbReference type="ChEBI" id="CHEBI:43474"/>
        <dbReference type="ChEBI" id="CHEBI:57720"/>
        <dbReference type="EC" id="2.4.2.1"/>
    </reaction>
    <physiologicalReaction direction="left-to-right" evidence="9">
        <dbReference type="Rhea" id="RHEA:27643"/>
    </physiologicalReaction>
</comment>
<evidence type="ECO:0000313" key="13">
    <source>
        <dbReference type="Proteomes" id="UP000095003"/>
    </source>
</evidence>
<gene>
    <name evidence="12" type="primary">yfiH</name>
    <name evidence="12" type="ORF">BEH84_06344</name>
</gene>
<dbReference type="EMBL" id="MCGI01000010">
    <property type="protein sequence ID" value="ODM02201.1"/>
    <property type="molecule type" value="Genomic_DNA"/>
</dbReference>
<keyword evidence="4" id="KW-0808">Transferase</keyword>
<dbReference type="InterPro" id="IPR011324">
    <property type="entry name" value="Cytotoxic_necrot_fac-like_cat"/>
</dbReference>
<proteinExistence type="inferred from homology"/>